<dbReference type="PANTHER" id="PTHR48081">
    <property type="entry name" value="AB HYDROLASE SUPERFAMILY PROTEIN C4A8.06C"/>
    <property type="match status" value="1"/>
</dbReference>
<dbReference type="Proteomes" id="UP001500936">
    <property type="component" value="Unassembled WGS sequence"/>
</dbReference>
<dbReference type="InterPro" id="IPR050300">
    <property type="entry name" value="GDXG_lipolytic_enzyme"/>
</dbReference>
<comment type="caution">
    <text evidence="3">The sequence shown here is derived from an EMBL/GenBank/DDBJ whole genome shotgun (WGS) entry which is preliminary data.</text>
</comment>
<keyword evidence="4" id="KW-1185">Reference proteome</keyword>
<dbReference type="PANTHER" id="PTHR48081:SF13">
    <property type="entry name" value="ALPHA_BETA HYDROLASE"/>
    <property type="match status" value="1"/>
</dbReference>
<proteinExistence type="predicted"/>
<evidence type="ECO:0000259" key="2">
    <source>
        <dbReference type="Pfam" id="PF20434"/>
    </source>
</evidence>
<feature type="domain" description="BD-FAE-like" evidence="2">
    <location>
        <begin position="86"/>
        <end position="272"/>
    </location>
</feature>
<protein>
    <recommendedName>
        <fullName evidence="2">BD-FAE-like domain-containing protein</fullName>
    </recommendedName>
</protein>
<dbReference type="RefSeq" id="WP_345270794.1">
    <property type="nucleotide sequence ID" value="NZ_BAABHB010000015.1"/>
</dbReference>
<gene>
    <name evidence="3" type="ORF">GCM10023187_50090</name>
</gene>
<dbReference type="SUPFAM" id="SSF53474">
    <property type="entry name" value="alpha/beta-Hydrolases"/>
    <property type="match status" value="1"/>
</dbReference>
<keyword evidence="1" id="KW-0378">Hydrolase</keyword>
<dbReference type="Gene3D" id="3.40.50.1820">
    <property type="entry name" value="alpha/beta hydrolase"/>
    <property type="match status" value="1"/>
</dbReference>
<evidence type="ECO:0000256" key="1">
    <source>
        <dbReference type="ARBA" id="ARBA00022801"/>
    </source>
</evidence>
<dbReference type="EMBL" id="BAABHB010000015">
    <property type="protein sequence ID" value="GAA4417565.1"/>
    <property type="molecule type" value="Genomic_DNA"/>
</dbReference>
<organism evidence="3 4">
    <name type="scientific">Nibrella viscosa</name>
    <dbReference type="NCBI Taxonomy" id="1084524"/>
    <lineage>
        <taxon>Bacteria</taxon>
        <taxon>Pseudomonadati</taxon>
        <taxon>Bacteroidota</taxon>
        <taxon>Cytophagia</taxon>
        <taxon>Cytophagales</taxon>
        <taxon>Spirosomataceae</taxon>
        <taxon>Nibrella</taxon>
    </lineage>
</organism>
<dbReference type="InterPro" id="IPR049492">
    <property type="entry name" value="BD-FAE-like_dom"/>
</dbReference>
<sequence length="328" mass="36163">MLTLAQRTNGLTGIPDTSFTVYSAYVKAQKTHPGIRIAAPALPPNVQARMNVVYCNRNGRDLHLDAFYPVNQSTNLNQHRRVNQSANRNQPRPAVLLIHGGGWRSGDRSQQIPMAQQLAANGYVAVTAEYRLSTEALYPAAVHDLKAAIRWLRANTREYNIDPNKIAVLGCSAGGQLAALLGTTGNRNELEGTGCQSEQSSAVQAIVDVDGVLAFIHPESGEGDDSRSTSAATYWFGASNTEKPELWREASALTYVDKHTPPILFLNSSVDRMHAGRDDMIGKLNAQGIYSDVHTFADAPHPFWLFHPWFEPMITYTVSFLNRVFNKK</sequence>
<name>A0ABP8KW56_9BACT</name>
<accession>A0ABP8KW56</accession>
<dbReference type="InterPro" id="IPR029058">
    <property type="entry name" value="AB_hydrolase_fold"/>
</dbReference>
<reference evidence="4" key="1">
    <citation type="journal article" date="2019" name="Int. J. Syst. Evol. Microbiol.">
        <title>The Global Catalogue of Microorganisms (GCM) 10K type strain sequencing project: providing services to taxonomists for standard genome sequencing and annotation.</title>
        <authorList>
            <consortium name="The Broad Institute Genomics Platform"/>
            <consortium name="The Broad Institute Genome Sequencing Center for Infectious Disease"/>
            <person name="Wu L."/>
            <person name="Ma J."/>
        </authorList>
    </citation>
    <scope>NUCLEOTIDE SEQUENCE [LARGE SCALE GENOMIC DNA]</scope>
    <source>
        <strain evidence="4">JCM 17925</strain>
    </source>
</reference>
<evidence type="ECO:0000313" key="4">
    <source>
        <dbReference type="Proteomes" id="UP001500936"/>
    </source>
</evidence>
<evidence type="ECO:0000313" key="3">
    <source>
        <dbReference type="EMBL" id="GAA4417565.1"/>
    </source>
</evidence>
<dbReference type="Pfam" id="PF20434">
    <property type="entry name" value="BD-FAE"/>
    <property type="match status" value="1"/>
</dbReference>